<gene>
    <name evidence="1" type="ORF">NEF87_001368</name>
</gene>
<dbReference type="Proteomes" id="UP001208689">
    <property type="component" value="Chromosome"/>
</dbReference>
<evidence type="ECO:0000313" key="2">
    <source>
        <dbReference type="Proteomes" id="UP001208689"/>
    </source>
</evidence>
<evidence type="ECO:0000313" key="1">
    <source>
        <dbReference type="EMBL" id="UYP45083.1"/>
    </source>
</evidence>
<dbReference type="EMBL" id="CP104013">
    <property type="protein sequence ID" value="UYP45083.1"/>
    <property type="molecule type" value="Genomic_DNA"/>
</dbReference>
<evidence type="ECO:0008006" key="3">
    <source>
        <dbReference type="Google" id="ProtNLM"/>
    </source>
</evidence>
<protein>
    <recommendedName>
        <fullName evidence="3">CpXC domain-containing protein</fullName>
    </recommendedName>
</protein>
<sequence>MSAKRLVNIQCPTCQTIKDIDVPEDLFMGKKMGLIKIHIEKGICCDHQFIAFFSKSGKNCGYEKLDVAFELTEKDEIQELSLRDLLKKYGDYTMTLMFHSIIINVPIIILHTKYELENKAPAMNMFVNEFLPEKYYSPLLFTSEYDLDFHKNPRTDALVISAQNDVENTPWPTIPFDYEKEIIAKALDILDDKMQPLIVQEELNILFNKAEYFNNLLDKWAAIYEEDVRAELDKEFPDEIDDYMYRLLLQILERRFKADMSKIKNPTQPKGRRLR</sequence>
<name>A0ABY6HNJ2_9ARCH</name>
<accession>A0ABY6HNJ2</accession>
<organism evidence="1 2">
    <name type="scientific">Candidatus Lokiarchaeum ossiferum</name>
    <dbReference type="NCBI Taxonomy" id="2951803"/>
    <lineage>
        <taxon>Archaea</taxon>
        <taxon>Promethearchaeati</taxon>
        <taxon>Promethearchaeota</taxon>
        <taxon>Promethearchaeia</taxon>
        <taxon>Promethearchaeales</taxon>
        <taxon>Promethearchaeaceae</taxon>
        <taxon>Candidatus Lokiarchaeum</taxon>
    </lineage>
</organism>
<keyword evidence="2" id="KW-1185">Reference proteome</keyword>
<reference evidence="1" key="1">
    <citation type="submission" date="2022-09" db="EMBL/GenBank/DDBJ databases">
        <title>Actin cytoskeleton and complex cell architecture in an #Asgard archaeon.</title>
        <authorList>
            <person name="Ponce Toledo R.I."/>
            <person name="Schleper C."/>
            <person name="Rodrigues Oliveira T."/>
            <person name="Wollweber F."/>
            <person name="Xu J."/>
            <person name="Rittmann S."/>
            <person name="Klingl A."/>
            <person name="Pilhofer M."/>
        </authorList>
    </citation>
    <scope>NUCLEOTIDE SEQUENCE</scope>
    <source>
        <strain evidence="1">B-35</strain>
    </source>
</reference>
<proteinExistence type="predicted"/>